<name>A0A8D8CGV8_CULPI</name>
<dbReference type="AlphaFoldDB" id="A0A8D8CGV8"/>
<feature type="compositionally biased region" description="Basic and acidic residues" evidence="1">
    <location>
        <begin position="81"/>
        <end position="90"/>
    </location>
</feature>
<feature type="region of interest" description="Disordered" evidence="1">
    <location>
        <begin position="1"/>
        <end position="116"/>
    </location>
</feature>
<reference evidence="2" key="1">
    <citation type="submission" date="2021-05" db="EMBL/GenBank/DDBJ databases">
        <authorList>
            <person name="Alioto T."/>
            <person name="Alioto T."/>
            <person name="Gomez Garrido J."/>
        </authorList>
    </citation>
    <scope>NUCLEOTIDE SEQUENCE</scope>
</reference>
<dbReference type="EMBL" id="HBUE01123057">
    <property type="protein sequence ID" value="CAG6493231.1"/>
    <property type="molecule type" value="Transcribed_RNA"/>
</dbReference>
<accession>A0A8D8CGV8</accession>
<organism evidence="2">
    <name type="scientific">Culex pipiens</name>
    <name type="common">House mosquito</name>
    <dbReference type="NCBI Taxonomy" id="7175"/>
    <lineage>
        <taxon>Eukaryota</taxon>
        <taxon>Metazoa</taxon>
        <taxon>Ecdysozoa</taxon>
        <taxon>Arthropoda</taxon>
        <taxon>Hexapoda</taxon>
        <taxon>Insecta</taxon>
        <taxon>Pterygota</taxon>
        <taxon>Neoptera</taxon>
        <taxon>Endopterygota</taxon>
        <taxon>Diptera</taxon>
        <taxon>Nematocera</taxon>
        <taxon>Culicoidea</taxon>
        <taxon>Culicidae</taxon>
        <taxon>Culicinae</taxon>
        <taxon>Culicini</taxon>
        <taxon>Culex</taxon>
        <taxon>Culex</taxon>
    </lineage>
</organism>
<feature type="compositionally biased region" description="Basic residues" evidence="1">
    <location>
        <begin position="37"/>
        <end position="50"/>
    </location>
</feature>
<evidence type="ECO:0000313" key="2">
    <source>
        <dbReference type="EMBL" id="CAG6493231.1"/>
    </source>
</evidence>
<proteinExistence type="predicted"/>
<sequence>MAPGLPTHRRRLLRAGARPRDRRTTPNDPAQPVQLGRSRRRHLHRHRPTLRRPAQARFHPPGRSPAHLPRPPGRLSGRTRRVPERRPEAKRLRKANRRAKDGKQPAGGGESARRRDVVRDAGGDGAFQGRAGHAPEGHDAELYRGADRVLQEHCAAARAGAGALLRGLGERWEVGCLMYKIKI</sequence>
<protein>
    <submittedName>
        <fullName evidence="2">(northern house mosquito) hypothetical protein</fullName>
    </submittedName>
</protein>
<evidence type="ECO:0000256" key="1">
    <source>
        <dbReference type="SAM" id="MobiDB-lite"/>
    </source>
</evidence>